<reference evidence="1" key="1">
    <citation type="submission" date="2018-07" db="EMBL/GenBank/DDBJ databases">
        <authorList>
            <consortium name="Genoscope - CEA"/>
            <person name="William W."/>
        </authorList>
    </citation>
    <scope>NUCLEOTIDE SEQUENCE</scope>
    <source>
        <strain evidence="1">IK1</strain>
    </source>
</reference>
<dbReference type="AlphaFoldDB" id="A0A653AAJ8"/>
<organism evidence="1">
    <name type="scientific">Uncultured Desulfatiglans sp</name>
    <dbReference type="NCBI Taxonomy" id="1748965"/>
    <lineage>
        <taxon>Bacteria</taxon>
        <taxon>Pseudomonadati</taxon>
        <taxon>Thermodesulfobacteriota</taxon>
        <taxon>Desulfobacteria</taxon>
        <taxon>Desulfatiglandales</taxon>
        <taxon>Desulfatiglandaceae</taxon>
        <taxon>Desulfatiglans</taxon>
        <taxon>environmental samples</taxon>
    </lineage>
</organism>
<protein>
    <submittedName>
        <fullName evidence="1">Uncharacterized protein</fullName>
    </submittedName>
</protein>
<sequence>MPGVGSISCPSIPAWLSLLSYEDTEFVNQLDRAEVLISQKIQQLISLKEDIPCFLIPLEGFEPCIAQSRVEAQDVGGAVFTKRGDIVAVSRADLVDMLPPPVPKRDFETGAQATGCSHVFERLLLKLVIYLSHGFSFLHKKAP</sequence>
<accession>A0A653AAJ8</accession>
<gene>
    <name evidence="1" type="ORF">TRIP_B350146</name>
</gene>
<dbReference type="EMBL" id="UPXX01000029">
    <property type="protein sequence ID" value="VBB44993.1"/>
    <property type="molecule type" value="Genomic_DNA"/>
</dbReference>
<name>A0A653AAJ8_UNCDX</name>
<evidence type="ECO:0000313" key="1">
    <source>
        <dbReference type="EMBL" id="VBB44993.1"/>
    </source>
</evidence>
<proteinExistence type="predicted"/>